<evidence type="ECO:0000256" key="1">
    <source>
        <dbReference type="SAM" id="MobiDB-lite"/>
    </source>
</evidence>
<evidence type="ECO:0000313" key="3">
    <source>
        <dbReference type="Proteomes" id="UP001168528"/>
    </source>
</evidence>
<feature type="region of interest" description="Disordered" evidence="1">
    <location>
        <begin position="1040"/>
        <end position="1061"/>
    </location>
</feature>
<evidence type="ECO:0000313" key="2">
    <source>
        <dbReference type="EMBL" id="MDO1444627.1"/>
    </source>
</evidence>
<organism evidence="2 3">
    <name type="scientific">Rhodocytophaga aerolata</name>
    <dbReference type="NCBI Taxonomy" id="455078"/>
    <lineage>
        <taxon>Bacteria</taxon>
        <taxon>Pseudomonadati</taxon>
        <taxon>Bacteroidota</taxon>
        <taxon>Cytophagia</taxon>
        <taxon>Cytophagales</taxon>
        <taxon>Rhodocytophagaceae</taxon>
        <taxon>Rhodocytophaga</taxon>
    </lineage>
</organism>
<sequence length="1914" mass="213450">MAINKTKFISLQKKASSSRKLLQKKQRNLQKTIAELATIERSLKQELSKGSGANRRTVNLLNANQKKLADKVTTIRSEVANTEADISRLIDELLLSTDPRDQITQLDDAYPVFLMPVRIEARFMTIKHIVRVSRDKTRRRTEASAFTVVGGRAVSQPLSFQVKDLFESRKALPVIDDAHELWVRIFPDDIAVHTHEEALTPSEIEAAKTFWVHIWYAGEDEALRIGAWRGLVSGRGPERAAWIAKQMEPTNSQDKPASTIDPDLDLPVDPIFPTLPVKESAWSQAPHSKVLPERFVVRLYTGGHFREVVGEPIPDSLQLSIDPQAAENEIESKDSGLTLAEKLRWMHDFEEAEKIGMGIRVPLLGSERFIGFDKILILGVKISANQEEGQALLEELINNHHYTHGGFSIVPQGTPTNNTEDAKSGYTAYNSDEEDLFDLELEDPLFTETSNDLDQTDGQRLADALGISYDVVQHIRHADRADIREAICMNRALWPTTLGYYLSQMMHPIFSTIDISRTRNHFNQYILGRGRIPAIRVDDQPYGILPVTAFTKWKYKDNTPNDVFLGNMFEKVLKNMESTWDSLVQQTKHAGSATTGANADDKFLSIMGLHASSVEFYQRFIAGPYFLWNLYNYSAIIKGVFVKPTAAPYATSLNFLQLFGDQNFDFIFPPRLFDVYYVNEHKYLNGPVIDTLPLSELRTIQALGSNEENYIDWLIQSNWEEIKAENFSNIGATGAPPPTALLYLMLRHAALLEYVRTGVTILVNHGVLDNTAFLDTELMNVSVQGQASPEMRNLVRAQVHFRHGMQLEKELNQKVQEEFERRAATGVLEGMNLKLLNTEKAVFKSWLKAEATSKFEEDIAREVENVMATLKTTVSKTKILTERYEFLKDVTLSEHIYKEILKPTVDPDLLEIKELISGMQCLKDLPTARLERCFAEHVDLASYRLDAWFYSLVLERLHQQRRGGEQRTTGIYLGAFSWLEDLRPGSFKGIHYREVSIQPDEILVPGFKDIIVEGVDIPGKITPVKPWLFRESLKGKIRVTDETTGGSASTASMDNPGNSNDATVENLMVTGGKRLSIKEGISTVIVDNPLIMEVPILDNLGPQYIYLGTDTVGNITYDPVKDKFIHSPRADPGNMGYIHAPSINHATTAAILRAGYETHKINTGSAGDTMAVNLSSDRVRRALFFLEGLKNGQELGALLGYQFERGLHDRDIGLDAFILEIRLKFPLVAGRVTGSNGVTSIDTAEAYNVVNGLALVENSRSPVTDYPYGVTGLPNTGEAKSAIISEVTQLHNTLDAINDLMMSEAMYQIVQGNFTRANGALNAMSGQSVVVDPEVINTPRNYHVISQRMGIQFDLSANGHKLWTPQGTPRSVAEPHLNRWLAAMLPDKENLLVNYRYRFLAFDGTPGSVYEDRLTLGDISIEPIDLYYILSQPSEQGEAIELVDRIGYHIRKEVLAADNVTIEIAFTDRSGFSPVQVSLFELQSLIDRLKEVLGSSRALDPKDFLLPTGAEELIAANPAKGVDTSLMLARLNDVAGLTMSNGKSGLEGTIADLSSEMTNIRNIISTTGIYEPGGELLTPIRNALINAANFGAQNAMPKKALETTEATAEELLALSDRVLAELQPRHGEAVRLLGEVSTAVSEDQKVPLLSQAAQNLFGRPFRVYPEYRLYNEGSLDAAFGYDDYLAFAGPHAKEEWLQGLSPVRSHIRAFHQAGLLSQALKGTDSHLSLSLAQLPMEPLDSNGDVAMRWLGMKFPPDYDIPDDNIAFVFQTHEGYSVIGLQAGIMLDSWVEEIPEKTAHTGVAVHYNNPNSEPPQTCLLAVSPDLNGSWSWDDLMDTLSETLEWAKKRAVDPDQLNKTFYAQVLPAIYAPVSGSEDTPNLDFGRNIIEKPKPGIFDLIKLKDFKKFNIEFQNPE</sequence>
<protein>
    <submittedName>
        <fullName evidence="2">Uncharacterized protein</fullName>
    </submittedName>
</protein>
<keyword evidence="3" id="KW-1185">Reference proteome</keyword>
<feature type="compositionally biased region" description="Polar residues" evidence="1">
    <location>
        <begin position="1042"/>
        <end position="1061"/>
    </location>
</feature>
<name>A0ABT8R1F9_9BACT</name>
<proteinExistence type="predicted"/>
<accession>A0ABT8R1F9</accession>
<reference evidence="2" key="1">
    <citation type="submission" date="2023-07" db="EMBL/GenBank/DDBJ databases">
        <title>The genome sequence of Rhodocytophaga aerolata KACC 12507.</title>
        <authorList>
            <person name="Zhang X."/>
        </authorList>
    </citation>
    <scope>NUCLEOTIDE SEQUENCE</scope>
    <source>
        <strain evidence="2">KACC 12507</strain>
    </source>
</reference>
<dbReference type="Proteomes" id="UP001168528">
    <property type="component" value="Unassembled WGS sequence"/>
</dbReference>
<dbReference type="EMBL" id="JAUKPO010000001">
    <property type="protein sequence ID" value="MDO1444627.1"/>
    <property type="molecule type" value="Genomic_DNA"/>
</dbReference>
<dbReference type="RefSeq" id="WP_302035432.1">
    <property type="nucleotide sequence ID" value="NZ_JAUKPO010000001.1"/>
</dbReference>
<comment type="caution">
    <text evidence="2">The sequence shown here is derived from an EMBL/GenBank/DDBJ whole genome shotgun (WGS) entry which is preliminary data.</text>
</comment>
<gene>
    <name evidence="2" type="ORF">Q0590_00110</name>
</gene>